<feature type="compositionally biased region" description="Basic residues" evidence="1">
    <location>
        <begin position="1229"/>
        <end position="1245"/>
    </location>
</feature>
<protein>
    <submittedName>
        <fullName evidence="2">Uncharacterized protein</fullName>
    </submittedName>
</protein>
<feature type="compositionally biased region" description="Polar residues" evidence="1">
    <location>
        <begin position="1098"/>
        <end position="1107"/>
    </location>
</feature>
<evidence type="ECO:0000313" key="3">
    <source>
        <dbReference type="Proteomes" id="UP000605986"/>
    </source>
</evidence>
<sequence length="1245" mass="141274">MTSNSGGSVDHIHYCPIWTDPNWQDDGPERESGVFDIKDNVVDRLRPALLPRDNFKRPTVYAQRFSVFPGRTDGRSRTSPTRAESRKLLFPSAEIQTGKQLFGRFDDLARAANEHIDDYMERTRPDMQKLDENEQRLMQQYEDLLIDENWQNLMFGGLTMDEIRAEGYFPMCDASLDGLSGPLYELFKRDRWVDNRCYGKTAEEPRFMYTLDGIREEWNPKTNDRVWNAMQPALQLASRLLHENVDDGFIGSLQDITKRLWVDPNRFKQQDGQHRDKKIQFKRTINPMDPRRIFGAKDVEDCIDVHKASWDALLQIFEIELSSGFNFKGYQQRDHNVGNTSNWSVYRPGDKVRVKIDAELVWPLIVDKYSKSEKLKASVILATTLAHEMMHAFAGVPYKWLSDPASVGIVKIKEIVACGKLGSALTDWKFYDRYEEPYFEDEPYGEVGHAFETHFMGGGYWGFGPGVSVLRPALLQTAAGLLSFATYPDGDLNTVPNLEYPLIRNMRMSHFVRFEDVKKFFAQAFWDVAVKKYRLAALRETSKRPHKITYHPADEYYLAHNFDAVPQGSPADKYWLKQFTQDILDARNVVLRYYLNNLITEACAFDFMIERFKTDELAWNDRDSEWYRLGKEALMIICEFSASVPQVHGNVIGYLYGCWSATSFELRGYPDSVSNDLARHSKGQFDWAIYTQRTGFEVYESRIITTLMDFARLLEKEIAHTESMVCEIYQMGSSFWPLYNFGGSGHSDALRQRVKKMSGTIKEILNPVGLTDQGIKLIDAEWFNRIVSLGQRTKDLEYLLTLDPNAERNWRDLLVTMPMLRKSRRKPHQRFYFLAKKEMMSLTGKQLEQMKEFKARFQQVFNLGGDKVVIPGEDPDKLGIAQRLSGTLDDDRGINDHDKKLRGPSPGIFNVEGLKNRVDRGQKDKDGAQNAMLNGIVGRRYGNRPKLREEAAAQAGQAPHIPPKFQQVGFEKQAVPLSGTRYTASTDNTPFAAYSSGTSSPFLLPQLNQPAAWTANTTQDMAAWVNQRLAGAPPAAHGIMPHPYAVRETLTQDLQNLAAISLPTRNPATFANEFPREVVEGPDSSPRPGPLGDIGRNWEQQSQLGQNSPPPATGTVPPRRDGSEIDLTDASSHGGQAMAVSDFDYSSSETEISDNEGQRTRERSSSGTTLVGSSDAEEELLNKTLSFNMSEAKGKGRQGLKRKSSWVSDPSKKRKLGVSKASKRSIQLKPKKAKGFKKKAGKPQV</sequence>
<evidence type="ECO:0000256" key="1">
    <source>
        <dbReference type="SAM" id="MobiDB-lite"/>
    </source>
</evidence>
<proteinExistence type="predicted"/>
<organism evidence="2 3">
    <name type="scientific">Fusarium austroafricanum</name>
    <dbReference type="NCBI Taxonomy" id="2364996"/>
    <lineage>
        <taxon>Eukaryota</taxon>
        <taxon>Fungi</taxon>
        <taxon>Dikarya</taxon>
        <taxon>Ascomycota</taxon>
        <taxon>Pezizomycotina</taxon>
        <taxon>Sordariomycetes</taxon>
        <taxon>Hypocreomycetidae</taxon>
        <taxon>Hypocreales</taxon>
        <taxon>Nectriaceae</taxon>
        <taxon>Fusarium</taxon>
        <taxon>Fusarium concolor species complex</taxon>
    </lineage>
</organism>
<reference evidence="2" key="1">
    <citation type="submission" date="2020-01" db="EMBL/GenBank/DDBJ databases">
        <title>Identification and distribution of gene clusters putatively required for synthesis of sphingolipid metabolism inhibitors in phylogenetically diverse species of the filamentous fungus Fusarium.</title>
        <authorList>
            <person name="Kim H.-S."/>
            <person name="Busman M."/>
            <person name="Brown D.W."/>
            <person name="Divon H."/>
            <person name="Uhlig S."/>
            <person name="Proctor R.H."/>
        </authorList>
    </citation>
    <scope>NUCLEOTIDE SEQUENCE</scope>
    <source>
        <strain evidence="2">NRRL 53441</strain>
    </source>
</reference>
<keyword evidence="3" id="KW-1185">Reference proteome</keyword>
<dbReference type="EMBL" id="JAADJG010000117">
    <property type="protein sequence ID" value="KAF4454675.1"/>
    <property type="molecule type" value="Genomic_DNA"/>
</dbReference>
<feature type="compositionally biased region" description="Basic residues" evidence="1">
    <location>
        <begin position="1212"/>
        <end position="1223"/>
    </location>
</feature>
<gene>
    <name evidence="2" type="ORF">F53441_2753</name>
</gene>
<dbReference type="Proteomes" id="UP000605986">
    <property type="component" value="Unassembled WGS sequence"/>
</dbReference>
<name>A0A8H4KNR2_9HYPO</name>
<evidence type="ECO:0000313" key="2">
    <source>
        <dbReference type="EMBL" id="KAF4454675.1"/>
    </source>
</evidence>
<dbReference type="OrthoDB" id="3497519at2759"/>
<accession>A0A8H4KNR2</accession>
<feature type="compositionally biased region" description="Basic residues" evidence="1">
    <location>
        <begin position="1195"/>
        <end position="1204"/>
    </location>
</feature>
<comment type="caution">
    <text evidence="2">The sequence shown here is derived from an EMBL/GenBank/DDBJ whole genome shotgun (WGS) entry which is preliminary data.</text>
</comment>
<dbReference type="AlphaFoldDB" id="A0A8H4KNR2"/>
<feature type="region of interest" description="Disordered" evidence="1">
    <location>
        <begin position="1074"/>
        <end position="1245"/>
    </location>
</feature>